<dbReference type="AlphaFoldDB" id="A0A4V1XBQ3"/>
<evidence type="ECO:0000256" key="2">
    <source>
        <dbReference type="ARBA" id="ARBA00022448"/>
    </source>
</evidence>
<evidence type="ECO:0000256" key="5">
    <source>
        <dbReference type="ARBA" id="ARBA00023034"/>
    </source>
</evidence>
<dbReference type="PANTHER" id="PTHR23249">
    <property type="entry name" value="TRAFFICKING PROTEIN PARTICLE COMPLEX SUBUNIT"/>
    <property type="match status" value="1"/>
</dbReference>
<dbReference type="PANTHER" id="PTHR23249:SF15">
    <property type="entry name" value="TRAFFICKING PROTEIN PARTICLE COMPLEX SUBUNIT 4"/>
    <property type="match status" value="1"/>
</dbReference>
<evidence type="ECO:0000313" key="8">
    <source>
        <dbReference type="EMBL" id="RYP07049.1"/>
    </source>
</evidence>
<dbReference type="Pfam" id="PF04099">
    <property type="entry name" value="Sybindin"/>
    <property type="match status" value="1"/>
</dbReference>
<comment type="subunit">
    <text evidence="7">Part of the multisubunit transport protein particle (TRAPP) complex.</text>
</comment>
<dbReference type="GO" id="GO:0005794">
    <property type="term" value="C:Golgi apparatus"/>
    <property type="evidence" value="ECO:0007669"/>
    <property type="project" value="UniProtKB-SubCell"/>
</dbReference>
<dbReference type="Gene3D" id="3.30.450.70">
    <property type="match status" value="1"/>
</dbReference>
<dbReference type="GO" id="GO:0006888">
    <property type="term" value="P:endoplasmic reticulum to Golgi vesicle-mediated transport"/>
    <property type="evidence" value="ECO:0007669"/>
    <property type="project" value="UniProtKB-UniRule"/>
</dbReference>
<name>A0A4V1XBQ3_9PEZI</name>
<accession>A0A4V1XBQ3</accession>
<evidence type="ECO:0000256" key="3">
    <source>
        <dbReference type="ARBA" id="ARBA00022824"/>
    </source>
</evidence>
<keyword evidence="3 7" id="KW-0256">Endoplasmic reticulum</keyword>
<keyword evidence="2 7" id="KW-0813">Transport</keyword>
<dbReference type="EMBL" id="QJNU01000108">
    <property type="protein sequence ID" value="RYP07049.1"/>
    <property type="molecule type" value="Genomic_DNA"/>
</dbReference>
<dbReference type="InterPro" id="IPR011012">
    <property type="entry name" value="Longin-like_dom_sf"/>
</dbReference>
<evidence type="ECO:0000313" key="9">
    <source>
        <dbReference type="Proteomes" id="UP000293360"/>
    </source>
</evidence>
<comment type="caution">
    <text evidence="8">The sequence shown here is derived from an EMBL/GenBank/DDBJ whole genome shotgun (WGS) entry which is preliminary data.</text>
</comment>
<keyword evidence="9" id="KW-1185">Reference proteome</keyword>
<keyword evidence="5 7" id="KW-0333">Golgi apparatus</keyword>
<sequence length="188" mass="20610">MSIEASMGVLALIIINKAGGLIYNRNFGEALNKLDTNDYLVLAGTFHGVHAITARLDPLRGRLEAQQQQQAAAQQQLAATTAAAPGQQGGAGAAAATMVPSRAEPPSGLEVMETENFRLQCFNTLTGTKFLLFTDTMQANVDVVARRVYDLYADYVMKNPFYQLEMPVRCDAFERKLTSYIREINSSR</sequence>
<reference evidence="8 9" key="1">
    <citation type="submission" date="2018-06" db="EMBL/GenBank/DDBJ databases">
        <title>Complete Genomes of Monosporascus.</title>
        <authorList>
            <person name="Robinson A.J."/>
            <person name="Natvig D.O."/>
        </authorList>
    </citation>
    <scope>NUCLEOTIDE SEQUENCE [LARGE SCALE GENOMIC DNA]</scope>
    <source>
        <strain evidence="8 9">CBS 110550</strain>
    </source>
</reference>
<evidence type="ECO:0000256" key="4">
    <source>
        <dbReference type="ARBA" id="ARBA00022892"/>
    </source>
</evidence>
<evidence type="ECO:0000256" key="6">
    <source>
        <dbReference type="ARBA" id="ARBA00038179"/>
    </source>
</evidence>
<dbReference type="STRING" id="155417.A0A4V1XBQ3"/>
<dbReference type="SMART" id="SM01399">
    <property type="entry name" value="Sybindin"/>
    <property type="match status" value="1"/>
</dbReference>
<dbReference type="CDD" id="cd14856">
    <property type="entry name" value="TRAPPC4_synbindin"/>
    <property type="match status" value="1"/>
</dbReference>
<gene>
    <name evidence="8" type="ORF">DL764_002772</name>
</gene>
<proteinExistence type="inferred from homology"/>
<evidence type="ECO:0000256" key="1">
    <source>
        <dbReference type="ARBA" id="ARBA00004555"/>
    </source>
</evidence>
<keyword evidence="4 7" id="KW-0931">ER-Golgi transport</keyword>
<comment type="similarity">
    <text evidence="6">Belongs to the TRAPP small subunits family. TRAPPC4 subfamily.</text>
</comment>
<dbReference type="GO" id="GO:0030008">
    <property type="term" value="C:TRAPP complex"/>
    <property type="evidence" value="ECO:0007669"/>
    <property type="project" value="UniProtKB-UniRule"/>
</dbReference>
<dbReference type="InterPro" id="IPR007233">
    <property type="entry name" value="TRAPPC"/>
</dbReference>
<organism evidence="8 9">
    <name type="scientific">Monosporascus ibericus</name>
    <dbReference type="NCBI Taxonomy" id="155417"/>
    <lineage>
        <taxon>Eukaryota</taxon>
        <taxon>Fungi</taxon>
        <taxon>Dikarya</taxon>
        <taxon>Ascomycota</taxon>
        <taxon>Pezizomycotina</taxon>
        <taxon>Sordariomycetes</taxon>
        <taxon>Xylariomycetidae</taxon>
        <taxon>Xylariales</taxon>
        <taxon>Xylariales incertae sedis</taxon>
        <taxon>Monosporascus</taxon>
    </lineage>
</organism>
<dbReference type="GO" id="GO:0005783">
    <property type="term" value="C:endoplasmic reticulum"/>
    <property type="evidence" value="ECO:0007669"/>
    <property type="project" value="UniProtKB-SubCell"/>
</dbReference>
<dbReference type="Proteomes" id="UP000293360">
    <property type="component" value="Unassembled WGS sequence"/>
</dbReference>
<protein>
    <recommendedName>
        <fullName evidence="7">Trafficking protein particle complex subunit</fullName>
    </recommendedName>
</protein>
<dbReference type="OrthoDB" id="246406at2759"/>
<dbReference type="SUPFAM" id="SSF64356">
    <property type="entry name" value="SNARE-like"/>
    <property type="match status" value="1"/>
</dbReference>
<comment type="subcellular location">
    <subcellularLocation>
        <location evidence="7">Endoplasmic reticulum</location>
    </subcellularLocation>
    <subcellularLocation>
        <location evidence="7">Golgi apparatus</location>
        <location evidence="7">cis-Golgi network</location>
    </subcellularLocation>
    <subcellularLocation>
        <location evidence="1">Golgi apparatus</location>
    </subcellularLocation>
</comment>
<evidence type="ECO:0000256" key="7">
    <source>
        <dbReference type="RuleBase" id="RU366065"/>
    </source>
</evidence>